<sequence length="278" mass="30593">MSLFNFHSSTLLYRVISIICQTLVYGIYSCLFPISVYVMLYVKLYNRSRMVLFVTMVITFALSTIYWVLSVVVTFLVIRAWFSELDPATHSAPTWLPMLSAILLVNLIVTDGVVVWRAWVICSDVNKAILMTPVLAYFLLCFSYVTVVAARVGLLITPEGAQSHQDLARIIDVAQVGNLALSLLTNVLATSIIAVKSWMYRKSLISYNVRGQTSTLASKVMGLLVESGMLYILIGATVLASCVIRLPFGTLGDIITPVGVQLAVRAAFLRSPTAVLIP</sequence>
<reference evidence="2" key="2">
    <citation type="journal article" date="2020" name="Nat. Commun.">
        <title>Large-scale genome sequencing of mycorrhizal fungi provides insights into the early evolution of symbiotic traits.</title>
        <authorList>
            <person name="Miyauchi S."/>
            <person name="Kiss E."/>
            <person name="Kuo A."/>
            <person name="Drula E."/>
            <person name="Kohler A."/>
            <person name="Sanchez-Garcia M."/>
            <person name="Morin E."/>
            <person name="Andreopoulos B."/>
            <person name="Barry K.W."/>
            <person name="Bonito G."/>
            <person name="Buee M."/>
            <person name="Carver A."/>
            <person name="Chen C."/>
            <person name="Cichocki N."/>
            <person name="Clum A."/>
            <person name="Culley D."/>
            <person name="Crous P.W."/>
            <person name="Fauchery L."/>
            <person name="Girlanda M."/>
            <person name="Hayes R.D."/>
            <person name="Keri Z."/>
            <person name="LaButti K."/>
            <person name="Lipzen A."/>
            <person name="Lombard V."/>
            <person name="Magnuson J."/>
            <person name="Maillard F."/>
            <person name="Murat C."/>
            <person name="Nolan M."/>
            <person name="Ohm R.A."/>
            <person name="Pangilinan J."/>
            <person name="Pereira M.F."/>
            <person name="Perotto S."/>
            <person name="Peter M."/>
            <person name="Pfister S."/>
            <person name="Riley R."/>
            <person name="Sitrit Y."/>
            <person name="Stielow J.B."/>
            <person name="Szollosi G."/>
            <person name="Zifcakova L."/>
            <person name="Stursova M."/>
            <person name="Spatafora J.W."/>
            <person name="Tedersoo L."/>
            <person name="Vaario L.M."/>
            <person name="Yamada A."/>
            <person name="Yan M."/>
            <person name="Wang P."/>
            <person name="Xu J."/>
            <person name="Bruns T."/>
            <person name="Baldrian P."/>
            <person name="Vilgalys R."/>
            <person name="Dunand C."/>
            <person name="Henrissat B."/>
            <person name="Grigoriev I.V."/>
            <person name="Hibbett D."/>
            <person name="Nagy L.G."/>
            <person name="Martin F.M."/>
        </authorList>
    </citation>
    <scope>NUCLEOTIDE SEQUENCE</scope>
    <source>
        <strain evidence="2">Prilba</strain>
    </source>
</reference>
<keyword evidence="1" id="KW-1133">Transmembrane helix</keyword>
<evidence type="ECO:0000256" key="1">
    <source>
        <dbReference type="SAM" id="Phobius"/>
    </source>
</evidence>
<dbReference type="EMBL" id="WHVB01000005">
    <property type="protein sequence ID" value="KAF8482914.1"/>
    <property type="molecule type" value="Genomic_DNA"/>
</dbReference>
<feature type="transmembrane region" description="Helical" evidence="1">
    <location>
        <begin position="98"/>
        <end position="122"/>
    </location>
</feature>
<name>A0A9P5N0D2_9AGAM</name>
<dbReference type="AlphaFoldDB" id="A0A9P5N0D2"/>
<feature type="transmembrane region" description="Helical" evidence="1">
    <location>
        <begin position="176"/>
        <end position="199"/>
    </location>
</feature>
<keyword evidence="1" id="KW-0472">Membrane</keyword>
<keyword evidence="3" id="KW-1185">Reference proteome</keyword>
<feature type="transmembrane region" description="Helical" evidence="1">
    <location>
        <begin position="134"/>
        <end position="156"/>
    </location>
</feature>
<feature type="transmembrane region" description="Helical" evidence="1">
    <location>
        <begin position="12"/>
        <end position="40"/>
    </location>
</feature>
<keyword evidence="1" id="KW-0812">Transmembrane</keyword>
<evidence type="ECO:0000313" key="2">
    <source>
        <dbReference type="EMBL" id="KAF8482914.1"/>
    </source>
</evidence>
<organism evidence="2 3">
    <name type="scientific">Russula ochroleuca</name>
    <dbReference type="NCBI Taxonomy" id="152965"/>
    <lineage>
        <taxon>Eukaryota</taxon>
        <taxon>Fungi</taxon>
        <taxon>Dikarya</taxon>
        <taxon>Basidiomycota</taxon>
        <taxon>Agaricomycotina</taxon>
        <taxon>Agaricomycetes</taxon>
        <taxon>Russulales</taxon>
        <taxon>Russulaceae</taxon>
        <taxon>Russula</taxon>
    </lineage>
</organism>
<evidence type="ECO:0000313" key="3">
    <source>
        <dbReference type="Proteomes" id="UP000759537"/>
    </source>
</evidence>
<dbReference type="Proteomes" id="UP000759537">
    <property type="component" value="Unassembled WGS sequence"/>
</dbReference>
<reference evidence="2" key="1">
    <citation type="submission" date="2019-10" db="EMBL/GenBank/DDBJ databases">
        <authorList>
            <consortium name="DOE Joint Genome Institute"/>
            <person name="Kuo A."/>
            <person name="Miyauchi S."/>
            <person name="Kiss E."/>
            <person name="Drula E."/>
            <person name="Kohler A."/>
            <person name="Sanchez-Garcia M."/>
            <person name="Andreopoulos B."/>
            <person name="Barry K.W."/>
            <person name="Bonito G."/>
            <person name="Buee M."/>
            <person name="Carver A."/>
            <person name="Chen C."/>
            <person name="Cichocki N."/>
            <person name="Clum A."/>
            <person name="Culley D."/>
            <person name="Crous P.W."/>
            <person name="Fauchery L."/>
            <person name="Girlanda M."/>
            <person name="Hayes R."/>
            <person name="Keri Z."/>
            <person name="LaButti K."/>
            <person name="Lipzen A."/>
            <person name="Lombard V."/>
            <person name="Magnuson J."/>
            <person name="Maillard F."/>
            <person name="Morin E."/>
            <person name="Murat C."/>
            <person name="Nolan M."/>
            <person name="Ohm R."/>
            <person name="Pangilinan J."/>
            <person name="Pereira M."/>
            <person name="Perotto S."/>
            <person name="Peter M."/>
            <person name="Riley R."/>
            <person name="Sitrit Y."/>
            <person name="Stielow B."/>
            <person name="Szollosi G."/>
            <person name="Zifcakova L."/>
            <person name="Stursova M."/>
            <person name="Spatafora J.W."/>
            <person name="Tedersoo L."/>
            <person name="Vaario L.-M."/>
            <person name="Yamada A."/>
            <person name="Yan M."/>
            <person name="Wang P."/>
            <person name="Xu J."/>
            <person name="Bruns T."/>
            <person name="Baldrian P."/>
            <person name="Vilgalys R."/>
            <person name="Henrissat B."/>
            <person name="Grigoriev I.V."/>
            <person name="Hibbett D."/>
            <person name="Nagy L.G."/>
            <person name="Martin F.M."/>
        </authorList>
    </citation>
    <scope>NUCLEOTIDE SEQUENCE</scope>
    <source>
        <strain evidence="2">Prilba</strain>
    </source>
</reference>
<dbReference type="OrthoDB" id="3214103at2759"/>
<accession>A0A9P5N0D2</accession>
<feature type="transmembrane region" description="Helical" evidence="1">
    <location>
        <begin position="220"/>
        <end position="240"/>
    </location>
</feature>
<comment type="caution">
    <text evidence="2">The sequence shown here is derived from an EMBL/GenBank/DDBJ whole genome shotgun (WGS) entry which is preliminary data.</text>
</comment>
<gene>
    <name evidence="2" type="ORF">DFH94DRAFT_627208</name>
</gene>
<proteinExistence type="predicted"/>
<protein>
    <submittedName>
        <fullName evidence="2">Uncharacterized protein</fullName>
    </submittedName>
</protein>
<feature type="transmembrane region" description="Helical" evidence="1">
    <location>
        <begin position="52"/>
        <end position="78"/>
    </location>
</feature>